<dbReference type="GeneTree" id="ENSGT01030000235970"/>
<name>A0A3B4Z877_9TELE</name>
<evidence type="ECO:0000313" key="1">
    <source>
        <dbReference type="Ensembl" id="ENSSPAP00000003571.1"/>
    </source>
</evidence>
<dbReference type="Gene3D" id="3.30.160.60">
    <property type="entry name" value="Classic Zinc Finger"/>
    <property type="match status" value="1"/>
</dbReference>
<reference evidence="1" key="1">
    <citation type="submission" date="2023-09" db="UniProtKB">
        <authorList>
            <consortium name="Ensembl"/>
        </authorList>
    </citation>
    <scope>IDENTIFICATION</scope>
</reference>
<organism evidence="1">
    <name type="scientific">Stegastes partitus</name>
    <name type="common">bicolor damselfish</name>
    <dbReference type="NCBI Taxonomy" id="144197"/>
    <lineage>
        <taxon>Eukaryota</taxon>
        <taxon>Metazoa</taxon>
        <taxon>Chordata</taxon>
        <taxon>Craniata</taxon>
        <taxon>Vertebrata</taxon>
        <taxon>Euteleostomi</taxon>
        <taxon>Actinopterygii</taxon>
        <taxon>Neopterygii</taxon>
        <taxon>Teleostei</taxon>
        <taxon>Neoteleostei</taxon>
        <taxon>Acanthomorphata</taxon>
        <taxon>Ovalentaria</taxon>
        <taxon>Pomacentridae</taxon>
        <taxon>Stegastes</taxon>
    </lineage>
</organism>
<dbReference type="AlphaFoldDB" id="A0A3B4Z877"/>
<dbReference type="Ensembl" id="ENSSPAT00000003639.1">
    <property type="protein sequence ID" value="ENSSPAP00000003571.1"/>
    <property type="gene ID" value="ENSSPAG00000002761.1"/>
</dbReference>
<proteinExistence type="predicted"/>
<evidence type="ECO:0008006" key="2">
    <source>
        <dbReference type="Google" id="ProtNLM"/>
    </source>
</evidence>
<sequence length="114" mass="13076">MFLDLVGGSRRTWREPTLHGENVQTPRRKILVPPPGRKLFPDLHKRGGKLFCVPCNTVVEHKRKSSIDKHFSTVKHRRRMAETNQPQTRQITVTEAVASTSVASTERMKVSYIK</sequence>
<protein>
    <recommendedName>
        <fullName evidence="2">U1-type domain-containing protein</fullName>
    </recommendedName>
</protein>
<accession>A0A3B4Z877</accession>
<dbReference type="STRING" id="144197.ENSSPAP00000003571"/>